<dbReference type="Proteomes" id="UP001485459">
    <property type="component" value="Chromosome"/>
</dbReference>
<proteinExistence type="predicted"/>
<dbReference type="EMBL" id="CP149822">
    <property type="protein sequence ID" value="WZN40788.1"/>
    <property type="molecule type" value="Genomic_DNA"/>
</dbReference>
<evidence type="ECO:0000313" key="1">
    <source>
        <dbReference type="EMBL" id="WZN40788.1"/>
    </source>
</evidence>
<organism evidence="1 2">
    <name type="scientific">Chitinophaga pollutisoli</name>
    <dbReference type="NCBI Taxonomy" id="3133966"/>
    <lineage>
        <taxon>Bacteria</taxon>
        <taxon>Pseudomonadati</taxon>
        <taxon>Bacteroidota</taxon>
        <taxon>Chitinophagia</taxon>
        <taxon>Chitinophagales</taxon>
        <taxon>Chitinophagaceae</taxon>
        <taxon>Chitinophaga</taxon>
    </lineage>
</organism>
<evidence type="ECO:0000313" key="2">
    <source>
        <dbReference type="Proteomes" id="UP001485459"/>
    </source>
</evidence>
<protein>
    <submittedName>
        <fullName evidence="1">Uncharacterized protein</fullName>
    </submittedName>
</protein>
<accession>A0ABZ2YMQ1</accession>
<reference evidence="2" key="1">
    <citation type="submission" date="2024-03" db="EMBL/GenBank/DDBJ databases">
        <title>Chitinophaga horti sp. nov., isolated from garden soil.</title>
        <authorList>
            <person name="Lee D.S."/>
            <person name="Han D.M."/>
            <person name="Baek J.H."/>
            <person name="Choi D.G."/>
            <person name="Jeon J.H."/>
            <person name="Jeon C.O."/>
        </authorList>
    </citation>
    <scope>NUCLEOTIDE SEQUENCE [LARGE SCALE GENOMIC DNA]</scope>
    <source>
        <strain evidence="2">GPA1</strain>
    </source>
</reference>
<keyword evidence="2" id="KW-1185">Reference proteome</keyword>
<name>A0ABZ2YMQ1_9BACT</name>
<gene>
    <name evidence="1" type="ORF">WJU16_22770</name>
</gene>
<sequence>MIWVRFGGKQWEVPVRITTGGLGQKIVAVLEGMEICFEHDEHDGLRAVTHHSDFDPELLYQIGKGIQEQRT</sequence>
<dbReference type="RefSeq" id="WP_341835653.1">
    <property type="nucleotide sequence ID" value="NZ_CP149822.1"/>
</dbReference>